<dbReference type="OrthoDB" id="9797456at2"/>
<dbReference type="AlphaFoldDB" id="A0A562U733"/>
<dbReference type="RefSeq" id="WP_144911661.1">
    <property type="nucleotide sequence ID" value="NZ_VLLI01000004.1"/>
</dbReference>
<accession>A0A562U733</accession>
<protein>
    <submittedName>
        <fullName evidence="2">Acetyltransferase (GNAT) family protein</fullName>
    </submittedName>
</protein>
<evidence type="ECO:0000259" key="1">
    <source>
        <dbReference type="PROSITE" id="PS51186"/>
    </source>
</evidence>
<name>A0A562U733_9SPHI</name>
<evidence type="ECO:0000313" key="2">
    <source>
        <dbReference type="EMBL" id="TWJ01598.1"/>
    </source>
</evidence>
<organism evidence="2 3">
    <name type="scientific">Mucilaginibacter frigoritolerans</name>
    <dbReference type="NCBI Taxonomy" id="652788"/>
    <lineage>
        <taxon>Bacteria</taxon>
        <taxon>Pseudomonadati</taxon>
        <taxon>Bacteroidota</taxon>
        <taxon>Sphingobacteriia</taxon>
        <taxon>Sphingobacteriales</taxon>
        <taxon>Sphingobacteriaceae</taxon>
        <taxon>Mucilaginibacter</taxon>
    </lineage>
</organism>
<dbReference type="Gene3D" id="3.40.630.30">
    <property type="match status" value="1"/>
</dbReference>
<reference evidence="2 3" key="1">
    <citation type="submission" date="2019-07" db="EMBL/GenBank/DDBJ databases">
        <title>Genomic Encyclopedia of Archaeal and Bacterial Type Strains, Phase II (KMG-II): from individual species to whole genera.</title>
        <authorList>
            <person name="Goeker M."/>
        </authorList>
    </citation>
    <scope>NUCLEOTIDE SEQUENCE [LARGE SCALE GENOMIC DNA]</scope>
    <source>
        <strain evidence="2 3">ATCC BAA-1854</strain>
    </source>
</reference>
<dbReference type="PROSITE" id="PS51186">
    <property type="entry name" value="GNAT"/>
    <property type="match status" value="1"/>
</dbReference>
<keyword evidence="2" id="KW-0808">Transferase</keyword>
<dbReference type="Pfam" id="PF00583">
    <property type="entry name" value="Acetyltransf_1"/>
    <property type="match status" value="1"/>
</dbReference>
<dbReference type="GO" id="GO:0016747">
    <property type="term" value="F:acyltransferase activity, transferring groups other than amino-acyl groups"/>
    <property type="evidence" value="ECO:0007669"/>
    <property type="project" value="InterPro"/>
</dbReference>
<dbReference type="CDD" id="cd04301">
    <property type="entry name" value="NAT_SF"/>
    <property type="match status" value="1"/>
</dbReference>
<sequence>MYHPLDNPIWNALNSGNKSIAHGNEKAKYFSKDVSPFVGVAEPTDSHFEELYNLLPAGYVAFPSLVERTIPQPWKTVGQVRIFQMVCETPTRDVDKNVSILPLNDEHIPQMLALTKLTNPGPFAERTIEFGHYKGIFDGDKLIAMAGQRMNPEPYAEISAVCTHPDYLGNGYAAKLLLYHVERIKALGGIPYLNVLTDNARAIALYKSLGFVTRVEMPIYTIQKS</sequence>
<gene>
    <name evidence="2" type="ORF">JN11_01749</name>
</gene>
<dbReference type="SUPFAM" id="SSF55729">
    <property type="entry name" value="Acyl-CoA N-acyltransferases (Nat)"/>
    <property type="match status" value="1"/>
</dbReference>
<evidence type="ECO:0000313" key="3">
    <source>
        <dbReference type="Proteomes" id="UP000317010"/>
    </source>
</evidence>
<dbReference type="InterPro" id="IPR000182">
    <property type="entry name" value="GNAT_dom"/>
</dbReference>
<dbReference type="Proteomes" id="UP000317010">
    <property type="component" value="Unassembled WGS sequence"/>
</dbReference>
<feature type="domain" description="N-acetyltransferase" evidence="1">
    <location>
        <begin position="98"/>
        <end position="225"/>
    </location>
</feature>
<comment type="caution">
    <text evidence="2">The sequence shown here is derived from an EMBL/GenBank/DDBJ whole genome shotgun (WGS) entry which is preliminary data.</text>
</comment>
<keyword evidence="3" id="KW-1185">Reference proteome</keyword>
<proteinExistence type="predicted"/>
<dbReference type="EMBL" id="VLLI01000004">
    <property type="protein sequence ID" value="TWJ01598.1"/>
    <property type="molecule type" value="Genomic_DNA"/>
</dbReference>
<dbReference type="InterPro" id="IPR016181">
    <property type="entry name" value="Acyl_CoA_acyltransferase"/>
</dbReference>